<dbReference type="Pfam" id="PF13091">
    <property type="entry name" value="PLDc_2"/>
    <property type="match status" value="1"/>
</dbReference>
<dbReference type="EMBL" id="JAHLQT010012946">
    <property type="protein sequence ID" value="KAG7171127.1"/>
    <property type="molecule type" value="Genomic_DNA"/>
</dbReference>
<dbReference type="AlphaFoldDB" id="A0A8J5N168"/>
<evidence type="ECO:0000256" key="2">
    <source>
        <dbReference type="ARBA" id="ARBA00022963"/>
    </source>
</evidence>
<comment type="caution">
    <text evidence="8">The sequence shown here is derived from an EMBL/GenBank/DDBJ whole genome shotgun (WGS) entry which is preliminary data.</text>
</comment>
<reference evidence="8" key="1">
    <citation type="journal article" date="2021" name="Sci. Adv.">
        <title>The American lobster genome reveals insights on longevity, neural, and immune adaptations.</title>
        <authorList>
            <person name="Polinski J.M."/>
            <person name="Zimin A.V."/>
            <person name="Clark K.F."/>
            <person name="Kohn A.B."/>
            <person name="Sadowski N."/>
            <person name="Timp W."/>
            <person name="Ptitsyn A."/>
            <person name="Khanna P."/>
            <person name="Romanova D.Y."/>
            <person name="Williams P."/>
            <person name="Greenwood S.J."/>
            <person name="Moroz L.L."/>
            <person name="Walt D.R."/>
            <person name="Bodnar A.G."/>
        </authorList>
    </citation>
    <scope>NUCLEOTIDE SEQUENCE</scope>
    <source>
        <strain evidence="8">GMGI-L3</strain>
    </source>
</reference>
<dbReference type="InterPro" id="IPR025202">
    <property type="entry name" value="PLD-like_dom"/>
</dbReference>
<organism evidence="8 9">
    <name type="scientific">Homarus americanus</name>
    <name type="common">American lobster</name>
    <dbReference type="NCBI Taxonomy" id="6706"/>
    <lineage>
        <taxon>Eukaryota</taxon>
        <taxon>Metazoa</taxon>
        <taxon>Ecdysozoa</taxon>
        <taxon>Arthropoda</taxon>
        <taxon>Crustacea</taxon>
        <taxon>Multicrustacea</taxon>
        <taxon>Malacostraca</taxon>
        <taxon>Eumalacostraca</taxon>
        <taxon>Eucarida</taxon>
        <taxon>Decapoda</taxon>
        <taxon>Pleocyemata</taxon>
        <taxon>Astacidea</taxon>
        <taxon>Nephropoidea</taxon>
        <taxon>Nephropidae</taxon>
        <taxon>Homarus</taxon>
    </lineage>
</organism>
<keyword evidence="3" id="KW-0443">Lipid metabolism</keyword>
<evidence type="ECO:0000259" key="7">
    <source>
        <dbReference type="Pfam" id="PF13091"/>
    </source>
</evidence>
<dbReference type="GO" id="GO:0016891">
    <property type="term" value="F:RNA endonuclease activity producing 5'-phosphomonoesters, hydrolytic mechanism"/>
    <property type="evidence" value="ECO:0007669"/>
    <property type="project" value="TreeGrafter"/>
</dbReference>
<evidence type="ECO:0000256" key="6">
    <source>
        <dbReference type="ARBA" id="ARBA00043167"/>
    </source>
</evidence>
<comment type="similarity">
    <text evidence="4">Belongs to the phospholipase D family. MitoPLD/Zucchini subfamily.</text>
</comment>
<protein>
    <recommendedName>
        <fullName evidence="5">Mitochondrial cardiolipin hydrolase</fullName>
    </recommendedName>
    <alternativeName>
        <fullName evidence="6">Mitochondrial phospholipase</fullName>
    </alternativeName>
</protein>
<feature type="domain" description="Phospholipase D-like" evidence="7">
    <location>
        <begin position="151"/>
        <end position="357"/>
    </location>
</feature>
<keyword evidence="9" id="KW-1185">Reference proteome</keyword>
<dbReference type="OrthoDB" id="6377485at2759"/>
<dbReference type="GO" id="GO:0016042">
    <property type="term" value="P:lipid catabolic process"/>
    <property type="evidence" value="ECO:0007669"/>
    <property type="project" value="UniProtKB-KW"/>
</dbReference>
<sequence length="362" mass="41825">MSSFKYPVLGLSIVVGSELIFRWLKHIYNYAIDLKNCKKIVDGNLYMMTGNTKPFSRVIFFPDKGIVSSTTFDGQYNNKDGYKNLEGDDVQTGNITGQQKGAVSLHNDQLRNFRSSDYDPVVRIRATARLDNQELFKQSTRLRRSTSLIYMINVLDSAKRSLEVCLYILTCKDLVSAIVRAKLRGVRVRVLLGGTMEEYSTSSASILLKHNIMFRFSNPALLMHHKFAIVDAPEHLQKPHYDGKFVQVDRIYSKQHEVQGKDWINHKSDTKSTVHSRVSDLWKRIEISRFFYEFSNFIKSMISVPKNDHHNENFEGVLMTGSFNWTWAAVTNNYENVVITNDPQLVNRFAEEFHSLWKNLET</sequence>
<keyword evidence="2" id="KW-0442">Lipid degradation</keyword>
<evidence type="ECO:0000256" key="4">
    <source>
        <dbReference type="ARBA" id="ARBA00038012"/>
    </source>
</evidence>
<name>A0A8J5N168_HOMAM</name>
<accession>A0A8J5N168</accession>
<dbReference type="InterPro" id="IPR051406">
    <property type="entry name" value="PLD_domain"/>
</dbReference>
<evidence type="ECO:0000313" key="8">
    <source>
        <dbReference type="EMBL" id="KAG7171127.1"/>
    </source>
</evidence>
<dbReference type="PANTHER" id="PTHR43856:SF1">
    <property type="entry name" value="MITOCHONDRIAL CARDIOLIPIN HYDROLASE"/>
    <property type="match status" value="1"/>
</dbReference>
<proteinExistence type="inferred from homology"/>
<evidence type="ECO:0000256" key="3">
    <source>
        <dbReference type="ARBA" id="ARBA00023098"/>
    </source>
</evidence>
<evidence type="ECO:0000256" key="5">
    <source>
        <dbReference type="ARBA" id="ARBA00040549"/>
    </source>
</evidence>
<dbReference type="Proteomes" id="UP000747542">
    <property type="component" value="Unassembled WGS sequence"/>
</dbReference>
<dbReference type="PANTHER" id="PTHR43856">
    <property type="entry name" value="CARDIOLIPIN HYDROLASE"/>
    <property type="match status" value="1"/>
</dbReference>
<dbReference type="GO" id="GO:0005739">
    <property type="term" value="C:mitochondrion"/>
    <property type="evidence" value="ECO:0007669"/>
    <property type="project" value="TreeGrafter"/>
</dbReference>
<keyword evidence="1 8" id="KW-0378">Hydrolase</keyword>
<evidence type="ECO:0000256" key="1">
    <source>
        <dbReference type="ARBA" id="ARBA00022801"/>
    </source>
</evidence>
<evidence type="ECO:0000313" key="9">
    <source>
        <dbReference type="Proteomes" id="UP000747542"/>
    </source>
</evidence>
<dbReference type="GO" id="GO:0034587">
    <property type="term" value="P:piRNA processing"/>
    <property type="evidence" value="ECO:0007669"/>
    <property type="project" value="TreeGrafter"/>
</dbReference>
<gene>
    <name evidence="8" type="primary">pld6-L</name>
    <name evidence="8" type="ORF">Hamer_G013932</name>
</gene>